<name>T1APB3_9ZZZZ</name>
<dbReference type="EMBL" id="AUZX01007496">
    <property type="protein sequence ID" value="EQD59197.1"/>
    <property type="molecule type" value="Genomic_DNA"/>
</dbReference>
<protein>
    <submittedName>
        <fullName evidence="1">Uncharacterized protein</fullName>
    </submittedName>
</protein>
<feature type="non-terminal residue" evidence="1">
    <location>
        <position position="1"/>
    </location>
</feature>
<reference evidence="1" key="2">
    <citation type="journal article" date="2014" name="ISME J.">
        <title>Microbial stratification in low pH oxic and suboxic macroscopic growths along an acid mine drainage.</title>
        <authorList>
            <person name="Mendez-Garcia C."/>
            <person name="Mesa V."/>
            <person name="Sprenger R.R."/>
            <person name="Richter M."/>
            <person name="Diez M.S."/>
            <person name="Solano J."/>
            <person name="Bargiela R."/>
            <person name="Golyshina O.V."/>
            <person name="Manteca A."/>
            <person name="Ramos J.L."/>
            <person name="Gallego J.R."/>
            <person name="Llorente I."/>
            <person name="Martins Dos Santos V.A."/>
            <person name="Jensen O.N."/>
            <person name="Pelaez A.I."/>
            <person name="Sanchez J."/>
            <person name="Ferrer M."/>
        </authorList>
    </citation>
    <scope>NUCLEOTIDE SEQUENCE</scope>
</reference>
<reference evidence="1" key="1">
    <citation type="submission" date="2013-08" db="EMBL/GenBank/DDBJ databases">
        <authorList>
            <person name="Mendez C."/>
            <person name="Richter M."/>
            <person name="Ferrer M."/>
            <person name="Sanchez J."/>
        </authorList>
    </citation>
    <scope>NUCLEOTIDE SEQUENCE</scope>
</reference>
<sequence>EEGVSVRPTLVMVNSGGDRIFIGGLRDAELFIHAAEVLISEA</sequence>
<comment type="caution">
    <text evidence="1">The sequence shown here is derived from an EMBL/GenBank/DDBJ whole genome shotgun (WGS) entry which is preliminary data.</text>
</comment>
<evidence type="ECO:0000313" key="1">
    <source>
        <dbReference type="EMBL" id="EQD59197.1"/>
    </source>
</evidence>
<proteinExistence type="predicted"/>
<accession>T1APB3</accession>
<gene>
    <name evidence="1" type="ORF">B1A_10521</name>
</gene>
<organism evidence="1">
    <name type="scientific">mine drainage metagenome</name>
    <dbReference type="NCBI Taxonomy" id="410659"/>
    <lineage>
        <taxon>unclassified sequences</taxon>
        <taxon>metagenomes</taxon>
        <taxon>ecological metagenomes</taxon>
    </lineage>
</organism>
<dbReference type="AlphaFoldDB" id="T1APB3"/>